<name>A0A8S0SHF3_OLEEU</name>
<reference evidence="2 3" key="1">
    <citation type="submission" date="2019-12" db="EMBL/GenBank/DDBJ databases">
        <authorList>
            <person name="Alioto T."/>
            <person name="Alioto T."/>
            <person name="Gomez Garrido J."/>
        </authorList>
    </citation>
    <scope>NUCLEOTIDE SEQUENCE [LARGE SCALE GENOMIC DNA]</scope>
</reference>
<feature type="domain" description="At1g61320/AtMIF1 LRR" evidence="1">
    <location>
        <begin position="133"/>
        <end position="406"/>
    </location>
</feature>
<accession>A0A8S0SHF3</accession>
<dbReference type="Pfam" id="PF23622">
    <property type="entry name" value="LRR_At1g61320_AtMIF1"/>
    <property type="match status" value="1"/>
</dbReference>
<dbReference type="InterPro" id="IPR055357">
    <property type="entry name" value="LRR_At1g61320_AtMIF1"/>
</dbReference>
<protein>
    <submittedName>
        <fullName evidence="2">F-box At2g39490 isoform X2</fullName>
    </submittedName>
</protein>
<sequence length="459" mass="52750">MVEEERPDLISNLPEGILQLIISMIPFKEAIQKIILSTEWRSLMNPLQVNLEFDWIQSTNIESREKIKKSIGSFLKSCENSLQTLKLYLQSTEGNDDKLFGICAKGSHGEFHLDFSVQKKKVPYNFDLILEPEFSSFSSIRKLHLRSVSHFVGNLVVDLFAGCQFLETLSLEKCVGLQNINIRSHYSLKKLVIVDCPNIISITLSAPNLESFSYQGVLSIIQLNYIQHLVDFTLNLRDGLGHNNFESEDVISLISSLRSVEILTISECLLTQFLLKLLCSAGVIFERLGFLFDKLKELYIIDPKISQKTRNSFACFLNITPFLEKLFVEVDEKSSPVECPFIYQYWHEPHLCMDYATVKCTASQLKYLKFIKLIGFKSESDHILLMDLLLHKAVNLKQMILTSSDRDSWTVAKIPQTQLKFYSKRRYTVISCPNTDVSIVLIDARDEAYKPKVYQCMQY</sequence>
<dbReference type="SUPFAM" id="SSF52047">
    <property type="entry name" value="RNI-like"/>
    <property type="match status" value="1"/>
</dbReference>
<dbReference type="Proteomes" id="UP000594638">
    <property type="component" value="Unassembled WGS sequence"/>
</dbReference>
<dbReference type="AlphaFoldDB" id="A0A8S0SHF3"/>
<dbReference type="OrthoDB" id="976179at2759"/>
<gene>
    <name evidence="2" type="ORF">OLEA9_A064526</name>
</gene>
<dbReference type="Gene3D" id="3.80.10.10">
    <property type="entry name" value="Ribonuclease Inhibitor"/>
    <property type="match status" value="1"/>
</dbReference>
<keyword evidence="3" id="KW-1185">Reference proteome</keyword>
<proteinExistence type="predicted"/>
<dbReference type="InterPro" id="IPR036047">
    <property type="entry name" value="F-box-like_dom_sf"/>
</dbReference>
<dbReference type="PANTHER" id="PTHR34145">
    <property type="entry name" value="OS02G0105600 PROTEIN"/>
    <property type="match status" value="1"/>
</dbReference>
<evidence type="ECO:0000313" key="2">
    <source>
        <dbReference type="EMBL" id="CAA2991676.1"/>
    </source>
</evidence>
<evidence type="ECO:0000259" key="1">
    <source>
        <dbReference type="Pfam" id="PF23622"/>
    </source>
</evidence>
<dbReference type="PANTHER" id="PTHR34145:SF28">
    <property type="entry name" value="F-BOX DOMAIN-CONTAINING PROTEIN"/>
    <property type="match status" value="1"/>
</dbReference>
<dbReference type="EMBL" id="CACTIH010005427">
    <property type="protein sequence ID" value="CAA2991676.1"/>
    <property type="molecule type" value="Genomic_DNA"/>
</dbReference>
<dbReference type="Gramene" id="OE9A064526T1">
    <property type="protein sequence ID" value="OE9A064526C1"/>
    <property type="gene ID" value="OE9A064526"/>
</dbReference>
<dbReference type="InterPro" id="IPR032675">
    <property type="entry name" value="LRR_dom_sf"/>
</dbReference>
<evidence type="ECO:0000313" key="3">
    <source>
        <dbReference type="Proteomes" id="UP000594638"/>
    </source>
</evidence>
<comment type="caution">
    <text evidence="2">The sequence shown here is derived from an EMBL/GenBank/DDBJ whole genome shotgun (WGS) entry which is preliminary data.</text>
</comment>
<organism evidence="2 3">
    <name type="scientific">Olea europaea subsp. europaea</name>
    <dbReference type="NCBI Taxonomy" id="158383"/>
    <lineage>
        <taxon>Eukaryota</taxon>
        <taxon>Viridiplantae</taxon>
        <taxon>Streptophyta</taxon>
        <taxon>Embryophyta</taxon>
        <taxon>Tracheophyta</taxon>
        <taxon>Spermatophyta</taxon>
        <taxon>Magnoliopsida</taxon>
        <taxon>eudicotyledons</taxon>
        <taxon>Gunneridae</taxon>
        <taxon>Pentapetalae</taxon>
        <taxon>asterids</taxon>
        <taxon>lamiids</taxon>
        <taxon>Lamiales</taxon>
        <taxon>Oleaceae</taxon>
        <taxon>Oleeae</taxon>
        <taxon>Olea</taxon>
    </lineage>
</organism>
<dbReference type="InterPro" id="IPR053772">
    <property type="entry name" value="At1g61320/At1g61330-like"/>
</dbReference>
<dbReference type="SUPFAM" id="SSF81383">
    <property type="entry name" value="F-box domain"/>
    <property type="match status" value="1"/>
</dbReference>